<comment type="caution">
    <text evidence="3">The sequence shown here is derived from an EMBL/GenBank/DDBJ whole genome shotgun (WGS) entry which is preliminary data.</text>
</comment>
<accession>A0ABQ7JEX2</accession>
<protein>
    <submittedName>
        <fullName evidence="3">Nucleosome assembly protein (NaP)</fullName>
    </submittedName>
</protein>
<dbReference type="InterPro" id="IPR036674">
    <property type="entry name" value="p53_tetramer_sf"/>
</dbReference>
<dbReference type="Pfam" id="PF00956">
    <property type="entry name" value="NAP"/>
    <property type="match status" value="1"/>
</dbReference>
<gene>
    <name evidence="3" type="ORF">IE077_003462</name>
</gene>
<name>A0ABQ7JEX2_9APIC</name>
<keyword evidence="4" id="KW-1185">Reference proteome</keyword>
<dbReference type="InterPro" id="IPR037231">
    <property type="entry name" value="NAP-like_sf"/>
</dbReference>
<evidence type="ECO:0000313" key="3">
    <source>
        <dbReference type="EMBL" id="KAF8822560.1"/>
    </source>
</evidence>
<dbReference type="EMBL" id="JADAQX010000042">
    <property type="protein sequence ID" value="KAF8822560.1"/>
    <property type="molecule type" value="Genomic_DNA"/>
</dbReference>
<comment type="similarity">
    <text evidence="1 2">Belongs to the nucleosome assembly protein (NAP) family.</text>
</comment>
<dbReference type="Proteomes" id="UP000823046">
    <property type="component" value="Unassembled WGS sequence"/>
</dbReference>
<reference evidence="3 4" key="1">
    <citation type="journal article" date="2020" name="bioRxiv">
        <title>Metabolic contributions of an alphaproteobacterial endosymbiont in the apicomplexan Cardiosporidium cionae.</title>
        <authorList>
            <person name="Hunter E.S."/>
            <person name="Paight C.J."/>
            <person name="Lane C.E."/>
        </authorList>
    </citation>
    <scope>NUCLEOTIDE SEQUENCE [LARGE SCALE GENOMIC DNA]</scope>
    <source>
        <strain evidence="3">ESH_2018</strain>
    </source>
</reference>
<sequence length="240" mass="28351">MKRGLSDTANTVEEAESTKYLKIDGPIDLQDDSIIEPYLKDFEEIQSELQKLDEDCAREQMIIQNKFDEKKKPWFEKRQGIIDSIPGFWCRTLRRHPILAYIIPEDIEILNFLRRIDLEDNIDDSGSYKISFTFSDKAKEFLDPLTIVKHVKFESDREQVEECTEIKWKHGKNPIEKALERRKADENCDDWSIFEWFTKQSEDDRNEDRIDIGEVIRRDIWHSPLPHFLGTAGADVGCFY</sequence>
<evidence type="ECO:0000256" key="2">
    <source>
        <dbReference type="RuleBase" id="RU003876"/>
    </source>
</evidence>
<evidence type="ECO:0000256" key="1">
    <source>
        <dbReference type="ARBA" id="ARBA00009947"/>
    </source>
</evidence>
<dbReference type="SUPFAM" id="SSF143113">
    <property type="entry name" value="NAP-like"/>
    <property type="match status" value="1"/>
</dbReference>
<dbReference type="PANTHER" id="PTHR11875">
    <property type="entry name" value="TESTIS-SPECIFIC Y-ENCODED PROTEIN"/>
    <property type="match status" value="1"/>
</dbReference>
<proteinExistence type="inferred from homology"/>
<dbReference type="InterPro" id="IPR002164">
    <property type="entry name" value="NAP_family"/>
</dbReference>
<dbReference type="Gene3D" id="3.30.1120.90">
    <property type="entry name" value="Nucleosome assembly protein"/>
    <property type="match status" value="1"/>
</dbReference>
<dbReference type="Gene3D" id="4.10.170.10">
    <property type="entry name" value="p53-like tetramerisation domain"/>
    <property type="match status" value="1"/>
</dbReference>
<organism evidence="3 4">
    <name type="scientific">Cardiosporidium cionae</name>
    <dbReference type="NCBI Taxonomy" id="476202"/>
    <lineage>
        <taxon>Eukaryota</taxon>
        <taxon>Sar</taxon>
        <taxon>Alveolata</taxon>
        <taxon>Apicomplexa</taxon>
        <taxon>Aconoidasida</taxon>
        <taxon>Nephromycida</taxon>
        <taxon>Cardiosporidium</taxon>
    </lineage>
</organism>
<evidence type="ECO:0000313" key="4">
    <source>
        <dbReference type="Proteomes" id="UP000823046"/>
    </source>
</evidence>